<dbReference type="Pfam" id="PF20090">
    <property type="entry name" value="DUF6482"/>
    <property type="match status" value="1"/>
</dbReference>
<comment type="caution">
    <text evidence="1">The sequence shown here is derived from an EMBL/GenBank/DDBJ whole genome shotgun (WGS) entry which is preliminary data.</text>
</comment>
<dbReference type="InterPro" id="IPR045508">
    <property type="entry name" value="DUF6482"/>
</dbReference>
<reference evidence="2" key="1">
    <citation type="journal article" date="2019" name="Int. J. Syst. Evol. Microbiol.">
        <title>The Global Catalogue of Microorganisms (GCM) 10K type strain sequencing project: providing services to taxonomists for standard genome sequencing and annotation.</title>
        <authorList>
            <consortium name="The Broad Institute Genomics Platform"/>
            <consortium name="The Broad Institute Genome Sequencing Center for Infectious Disease"/>
            <person name="Wu L."/>
            <person name="Ma J."/>
        </authorList>
    </citation>
    <scope>NUCLEOTIDE SEQUENCE [LARGE SCALE GENOMIC DNA]</scope>
    <source>
        <strain evidence="2">KCTC 32998</strain>
    </source>
</reference>
<sequence>MSFEEFVALAQGGQIHRLHVESMGPEAYRYRAYMGEESVCLLDDDGSPLQEKCLGHARQRLRGAGDISDIPLYLVQYAEQVDDLAASMPRLTHRVPFAVG</sequence>
<name>A0ABQ3DWC5_9GAMM</name>
<accession>A0ABQ3DWC5</accession>
<evidence type="ECO:0000313" key="2">
    <source>
        <dbReference type="Proteomes" id="UP000646745"/>
    </source>
</evidence>
<dbReference type="RefSeq" id="WP_189443882.1">
    <property type="nucleotide sequence ID" value="NZ_BMZI01000003.1"/>
</dbReference>
<organism evidence="1 2">
    <name type="scientific">Salinicola rhizosphaerae</name>
    <dbReference type="NCBI Taxonomy" id="1443141"/>
    <lineage>
        <taxon>Bacteria</taxon>
        <taxon>Pseudomonadati</taxon>
        <taxon>Pseudomonadota</taxon>
        <taxon>Gammaproteobacteria</taxon>
        <taxon>Oceanospirillales</taxon>
        <taxon>Halomonadaceae</taxon>
        <taxon>Salinicola</taxon>
    </lineage>
</organism>
<evidence type="ECO:0000313" key="1">
    <source>
        <dbReference type="EMBL" id="GHB16084.1"/>
    </source>
</evidence>
<protein>
    <submittedName>
        <fullName evidence="1">Uncharacterized protein</fullName>
    </submittedName>
</protein>
<proteinExistence type="predicted"/>
<gene>
    <name evidence="1" type="ORF">GCM10009038_13130</name>
</gene>
<keyword evidence="2" id="KW-1185">Reference proteome</keyword>
<dbReference type="EMBL" id="BMZI01000003">
    <property type="protein sequence ID" value="GHB16084.1"/>
    <property type="molecule type" value="Genomic_DNA"/>
</dbReference>
<dbReference type="Proteomes" id="UP000646745">
    <property type="component" value="Unassembled WGS sequence"/>
</dbReference>